<proteinExistence type="inferred from homology"/>
<dbReference type="Proteomes" id="UP000254866">
    <property type="component" value="Unassembled WGS sequence"/>
</dbReference>
<name>A0A370TFD5_9HELO</name>
<evidence type="ECO:0000256" key="7">
    <source>
        <dbReference type="SAM" id="MobiDB-lite"/>
    </source>
</evidence>
<feature type="compositionally biased region" description="Basic and acidic residues" evidence="7">
    <location>
        <begin position="664"/>
        <end position="673"/>
    </location>
</feature>
<dbReference type="InterPro" id="IPR002642">
    <property type="entry name" value="LysoPLipase_cat_dom"/>
</dbReference>
<keyword evidence="10" id="KW-1185">Reference proteome</keyword>
<dbReference type="GeneID" id="43600829"/>
<feature type="compositionally biased region" description="Polar residues" evidence="7">
    <location>
        <begin position="674"/>
        <end position="683"/>
    </location>
</feature>
<evidence type="ECO:0000313" key="9">
    <source>
        <dbReference type="EMBL" id="RDL33612.1"/>
    </source>
</evidence>
<dbReference type="PROSITE" id="PS51210">
    <property type="entry name" value="PLA2C"/>
    <property type="match status" value="1"/>
</dbReference>
<organism evidence="9 10">
    <name type="scientific">Venustampulla echinocandica</name>
    <dbReference type="NCBI Taxonomy" id="2656787"/>
    <lineage>
        <taxon>Eukaryota</taxon>
        <taxon>Fungi</taxon>
        <taxon>Dikarya</taxon>
        <taxon>Ascomycota</taxon>
        <taxon>Pezizomycotina</taxon>
        <taxon>Leotiomycetes</taxon>
        <taxon>Helotiales</taxon>
        <taxon>Pleuroascaceae</taxon>
        <taxon>Venustampulla</taxon>
    </lineage>
</organism>
<feature type="region of interest" description="Disordered" evidence="7">
    <location>
        <begin position="629"/>
        <end position="697"/>
    </location>
</feature>
<feature type="region of interest" description="Disordered" evidence="7">
    <location>
        <begin position="1"/>
        <end position="28"/>
    </location>
</feature>
<dbReference type="STRING" id="2656787.A0A370TFD5"/>
<dbReference type="EC" id="3.1.1.5" evidence="6"/>
<gene>
    <name evidence="9" type="ORF">BP5553_07980</name>
</gene>
<evidence type="ECO:0000259" key="8">
    <source>
        <dbReference type="PROSITE" id="PS51210"/>
    </source>
</evidence>
<dbReference type="PANTHER" id="PTHR10728">
    <property type="entry name" value="CYTOSOLIC PHOSPHOLIPASE A2"/>
    <property type="match status" value="1"/>
</dbReference>
<comment type="catalytic activity">
    <reaction evidence="6">
        <text>a 1-acyl-sn-glycero-3-phosphocholine + H2O = sn-glycerol 3-phosphocholine + a fatty acid + H(+)</text>
        <dbReference type="Rhea" id="RHEA:15177"/>
        <dbReference type="ChEBI" id="CHEBI:15377"/>
        <dbReference type="ChEBI" id="CHEBI:15378"/>
        <dbReference type="ChEBI" id="CHEBI:16870"/>
        <dbReference type="ChEBI" id="CHEBI:28868"/>
        <dbReference type="ChEBI" id="CHEBI:58168"/>
        <dbReference type="EC" id="3.1.1.5"/>
    </reaction>
</comment>
<feature type="domain" description="PLA2c" evidence="8">
    <location>
        <begin position="205"/>
        <end position="824"/>
    </location>
</feature>
<keyword evidence="4 5" id="KW-0443">Lipid metabolism</keyword>
<dbReference type="InterPro" id="IPR016035">
    <property type="entry name" value="Acyl_Trfase/lysoPLipase"/>
</dbReference>
<keyword evidence="3 5" id="KW-0442">Lipid degradation</keyword>
<dbReference type="Pfam" id="PF01735">
    <property type="entry name" value="PLA2_B"/>
    <property type="match status" value="1"/>
</dbReference>
<protein>
    <recommendedName>
        <fullName evidence="6">Lysophospholipase</fullName>
        <ecNumber evidence="6">3.1.1.5</ecNumber>
    </recommendedName>
</protein>
<dbReference type="SMART" id="SM00022">
    <property type="entry name" value="PLAc"/>
    <property type="match status" value="1"/>
</dbReference>
<evidence type="ECO:0000256" key="6">
    <source>
        <dbReference type="RuleBase" id="RU362103"/>
    </source>
</evidence>
<accession>A0A370TFD5</accession>
<dbReference type="EMBL" id="NPIC01000008">
    <property type="protein sequence ID" value="RDL33612.1"/>
    <property type="molecule type" value="Genomic_DNA"/>
</dbReference>
<dbReference type="OrthoDB" id="6121437at2759"/>
<dbReference type="AlphaFoldDB" id="A0A370TFD5"/>
<evidence type="ECO:0000256" key="2">
    <source>
        <dbReference type="ARBA" id="ARBA00022801"/>
    </source>
</evidence>
<evidence type="ECO:0000256" key="4">
    <source>
        <dbReference type="ARBA" id="ARBA00023098"/>
    </source>
</evidence>
<dbReference type="Gene3D" id="3.40.1090.10">
    <property type="entry name" value="Cytosolic phospholipase A2 catalytic domain"/>
    <property type="match status" value="1"/>
</dbReference>
<evidence type="ECO:0000256" key="3">
    <source>
        <dbReference type="ARBA" id="ARBA00022963"/>
    </source>
</evidence>
<dbReference type="RefSeq" id="XP_031866894.1">
    <property type="nucleotide sequence ID" value="XM_032016603.1"/>
</dbReference>
<dbReference type="GO" id="GO:0005829">
    <property type="term" value="C:cytosol"/>
    <property type="evidence" value="ECO:0007669"/>
    <property type="project" value="TreeGrafter"/>
</dbReference>
<keyword evidence="2 5" id="KW-0378">Hydrolase</keyword>
<comment type="caution">
    <text evidence="9">The sequence shown here is derived from an EMBL/GenBank/DDBJ whole genome shotgun (WGS) entry which is preliminary data.</text>
</comment>
<dbReference type="CDD" id="cd00147">
    <property type="entry name" value="cPLA2_like"/>
    <property type="match status" value="1"/>
</dbReference>
<evidence type="ECO:0000256" key="1">
    <source>
        <dbReference type="ARBA" id="ARBA00008780"/>
    </source>
</evidence>
<sequence length="835" mass="92686">MLLSRLRGPPLHTGPWRQGVRHDKQQQQQQQHIRSIFTRTRGKPKQKIPTANSTLIGATSAVLAGSLTYILFRNDSIQPLPPTRLRSEISAERCEREATKEKKEAIAANNAEQLSALSFQQENQAEVASSTNTAWGSFAAKFASFSSITDVQWGSVSDKMVDFVLPEWAKPLPDHIRKLQRELSMAPGSLADEIWQEAHDPYLNPEITSSASVRVSSDLCDEEKIFLGKRKKVTTTALAKYLGIPEEEVHPDDVPTIAMVGSGGGLRALVAGTGSMLAASEAGLFNCVTYTAGVSGSCWFQALYNSSISGRRPDRMVSHLKHRLGIHIAYPPAALAALNQAPTNKFLLGGFVEKLKGDPDANFGLVDIYGLLLAARLLIPKGEIGVDEKDLKISNQREYIKHGENPMPIYTAVRHEIPLIEQSEQEQQTGAPSDETKDKAKREAYFQWMEITPYEFFCEEFSAGIPTWAIGRKFKDGKNVTDETGYHVPEVRLPLLLGIFGSAFCATLSHYYKEVKPLLKGVIGFGGLDEMIEGRNEDLSKVHPIDPASIPNFTYGMEGRLPKTTPESLYKCTHLQLMDAGMSNNLPIYPLLRPGRDVDILIAFDASADIRTENWLSVASGYARQRDIKGWPLGAGWPKPTDSPEETGRQLDEAEPSTAAEAQSKLEEAKQDQNQHPGGQSKETTSDSKKGPSDLGYCTVWVGTTEERSSTTDDVPSKAVEEDWQLMEPNAGISVVYFPLLSNPKVEGVDPETSDYMSTWNFIYTSDQVDQVVALAKANFAEGQEKTRRCVRAVYERKKKNREERESKEREARFRRKMRLGVVGKKGEGDHFYLT</sequence>
<dbReference type="GO" id="GO:0004622">
    <property type="term" value="F:phosphatidylcholine lysophospholipase activity"/>
    <property type="evidence" value="ECO:0007669"/>
    <property type="project" value="UniProtKB-EC"/>
</dbReference>
<dbReference type="GO" id="GO:0004623">
    <property type="term" value="F:phospholipase A2 activity"/>
    <property type="evidence" value="ECO:0007669"/>
    <property type="project" value="TreeGrafter"/>
</dbReference>
<comment type="similarity">
    <text evidence="1 6">Belongs to the lysophospholipase family.</text>
</comment>
<dbReference type="GO" id="GO:0046475">
    <property type="term" value="P:glycerophospholipid catabolic process"/>
    <property type="evidence" value="ECO:0007669"/>
    <property type="project" value="TreeGrafter"/>
</dbReference>
<dbReference type="SUPFAM" id="SSF52151">
    <property type="entry name" value="FabD/lysophospholipase-like"/>
    <property type="match status" value="1"/>
</dbReference>
<reference evidence="9 10" key="1">
    <citation type="journal article" date="2018" name="IMA Fungus">
        <title>IMA Genome-F 9: Draft genome sequence of Annulohypoxylon stygium, Aspergillus mulundensis, Berkeleyomyces basicola (syn. Thielaviopsis basicola), Ceratocystis smalleyi, two Cercospora beticola strains, Coleophoma cylindrospora, Fusarium fracticaudum, Phialophora cf. hyalina, and Morchella septimelata.</title>
        <authorList>
            <person name="Wingfield B.D."/>
            <person name="Bills G.F."/>
            <person name="Dong Y."/>
            <person name="Huang W."/>
            <person name="Nel W.J."/>
            <person name="Swalarsk-Parry B.S."/>
            <person name="Vaghefi N."/>
            <person name="Wilken P.M."/>
            <person name="An Z."/>
            <person name="de Beer Z.W."/>
            <person name="De Vos L."/>
            <person name="Chen L."/>
            <person name="Duong T.A."/>
            <person name="Gao Y."/>
            <person name="Hammerbacher A."/>
            <person name="Kikkert J.R."/>
            <person name="Li Y."/>
            <person name="Li H."/>
            <person name="Li K."/>
            <person name="Li Q."/>
            <person name="Liu X."/>
            <person name="Ma X."/>
            <person name="Naidoo K."/>
            <person name="Pethybridge S.J."/>
            <person name="Sun J."/>
            <person name="Steenkamp E.T."/>
            <person name="van der Nest M.A."/>
            <person name="van Wyk S."/>
            <person name="Wingfield M.J."/>
            <person name="Xiong C."/>
            <person name="Yue Q."/>
            <person name="Zhang X."/>
        </authorList>
    </citation>
    <scope>NUCLEOTIDE SEQUENCE [LARGE SCALE GENOMIC DNA]</scope>
    <source>
        <strain evidence="9 10">BP 5553</strain>
    </source>
</reference>
<evidence type="ECO:0000313" key="10">
    <source>
        <dbReference type="Proteomes" id="UP000254866"/>
    </source>
</evidence>
<dbReference type="PANTHER" id="PTHR10728:SF40">
    <property type="entry name" value="PATATIN FAMILY PROTEIN"/>
    <property type="match status" value="1"/>
</dbReference>
<evidence type="ECO:0000256" key="5">
    <source>
        <dbReference type="PROSITE-ProRule" id="PRU00555"/>
    </source>
</evidence>